<reference evidence="9 10" key="1">
    <citation type="journal article" date="2019" name="Indoor Air">
        <title>Impacts of indoor surface finishes on bacterial viability.</title>
        <authorList>
            <person name="Hu J."/>
            <person name="Maamar S.B."/>
            <person name="Glawe A.J."/>
            <person name="Gottel N."/>
            <person name="Gilbert J.A."/>
            <person name="Hartmann E.M."/>
        </authorList>
    </citation>
    <scope>NUCLEOTIDE SEQUENCE [LARGE SCALE GENOMIC DNA]</scope>
    <source>
        <strain evidence="9 10">AF060A6</strain>
    </source>
</reference>
<dbReference type="OrthoDB" id="2551456at2"/>
<keyword evidence="10" id="KW-1185">Reference proteome</keyword>
<dbReference type="SUPFAM" id="SSF161098">
    <property type="entry name" value="MetI-like"/>
    <property type="match status" value="1"/>
</dbReference>
<evidence type="ECO:0000256" key="5">
    <source>
        <dbReference type="ARBA" id="ARBA00022989"/>
    </source>
</evidence>
<keyword evidence="6 7" id="KW-0472">Membrane</keyword>
<dbReference type="AlphaFoldDB" id="A0A4S3PVK8"/>
<comment type="similarity">
    <text evidence="7">Belongs to the binding-protein-dependent transport system permease family.</text>
</comment>
<feature type="transmembrane region" description="Helical" evidence="7">
    <location>
        <begin position="221"/>
        <end position="243"/>
    </location>
</feature>
<dbReference type="PANTHER" id="PTHR43163:SF6">
    <property type="entry name" value="DIPEPTIDE TRANSPORT SYSTEM PERMEASE PROTEIN DPPB-RELATED"/>
    <property type="match status" value="1"/>
</dbReference>
<evidence type="ECO:0000313" key="10">
    <source>
        <dbReference type="Proteomes" id="UP000306477"/>
    </source>
</evidence>
<evidence type="ECO:0000256" key="3">
    <source>
        <dbReference type="ARBA" id="ARBA00022475"/>
    </source>
</evidence>
<evidence type="ECO:0000313" key="9">
    <source>
        <dbReference type="EMBL" id="THE13748.1"/>
    </source>
</evidence>
<gene>
    <name evidence="9" type="ORF">E1I69_05930</name>
</gene>
<feature type="transmembrane region" description="Helical" evidence="7">
    <location>
        <begin position="160"/>
        <end position="179"/>
    </location>
</feature>
<keyword evidence="5 7" id="KW-1133">Transmembrane helix</keyword>
<protein>
    <submittedName>
        <fullName evidence="9">ABC transporter permease subunit</fullName>
    </submittedName>
</protein>
<comment type="caution">
    <text evidence="9">The sequence shown here is derived from an EMBL/GenBank/DDBJ whole genome shotgun (WGS) entry which is preliminary data.</text>
</comment>
<keyword evidence="2 7" id="KW-0813">Transport</keyword>
<name>A0A4S3PVK8_9BACI</name>
<evidence type="ECO:0000256" key="6">
    <source>
        <dbReference type="ARBA" id="ARBA00023136"/>
    </source>
</evidence>
<dbReference type="GO" id="GO:0005886">
    <property type="term" value="C:plasma membrane"/>
    <property type="evidence" value="ECO:0007669"/>
    <property type="project" value="UniProtKB-SubCell"/>
</dbReference>
<dbReference type="InterPro" id="IPR000515">
    <property type="entry name" value="MetI-like"/>
</dbReference>
<feature type="transmembrane region" description="Helical" evidence="7">
    <location>
        <begin position="84"/>
        <end position="105"/>
    </location>
</feature>
<evidence type="ECO:0000256" key="1">
    <source>
        <dbReference type="ARBA" id="ARBA00004651"/>
    </source>
</evidence>
<dbReference type="Proteomes" id="UP000306477">
    <property type="component" value="Unassembled WGS sequence"/>
</dbReference>
<comment type="subcellular location">
    <subcellularLocation>
        <location evidence="1 7">Cell membrane</location>
        <topology evidence="1 7">Multi-pass membrane protein</topology>
    </subcellularLocation>
</comment>
<dbReference type="PANTHER" id="PTHR43163">
    <property type="entry name" value="DIPEPTIDE TRANSPORT SYSTEM PERMEASE PROTEIN DPPB-RELATED"/>
    <property type="match status" value="1"/>
</dbReference>
<feature type="domain" description="ABC transmembrane type-1" evidence="8">
    <location>
        <begin position="85"/>
        <end position="296"/>
    </location>
</feature>
<dbReference type="EMBL" id="SLUB01000007">
    <property type="protein sequence ID" value="THE13748.1"/>
    <property type="molecule type" value="Genomic_DNA"/>
</dbReference>
<evidence type="ECO:0000259" key="8">
    <source>
        <dbReference type="PROSITE" id="PS50928"/>
    </source>
</evidence>
<feature type="transmembrane region" description="Helical" evidence="7">
    <location>
        <begin position="117"/>
        <end position="145"/>
    </location>
</feature>
<dbReference type="Gene3D" id="1.10.3720.10">
    <property type="entry name" value="MetI-like"/>
    <property type="match status" value="1"/>
</dbReference>
<dbReference type="STRING" id="1033734.GCA_000285535_02608"/>
<evidence type="ECO:0000256" key="4">
    <source>
        <dbReference type="ARBA" id="ARBA00022692"/>
    </source>
</evidence>
<accession>A0A4S3PVK8</accession>
<proteinExistence type="inferred from homology"/>
<keyword evidence="4 7" id="KW-0812">Transmembrane</keyword>
<feature type="transmembrane region" description="Helical" evidence="7">
    <location>
        <begin position="12"/>
        <end position="31"/>
    </location>
</feature>
<organism evidence="9 10">
    <name type="scientific">Bacillus timonensis</name>
    <dbReference type="NCBI Taxonomy" id="1033734"/>
    <lineage>
        <taxon>Bacteria</taxon>
        <taxon>Bacillati</taxon>
        <taxon>Bacillota</taxon>
        <taxon>Bacilli</taxon>
        <taxon>Bacillales</taxon>
        <taxon>Bacillaceae</taxon>
        <taxon>Bacillus</taxon>
    </lineage>
</organism>
<sequence length="339" mass="39400">MLKRVRVFSGRDVISILYFGLVVLGIAYFLGDRDVANFFTTIKTMLPASDSFGAIKQFISNIQTDGSLGATKNGEVFEEIVLEYFPRSLSVIATAFLLAVTFGVTKGIFDYRNRYTYLNFLGTGVTSILNSLPDFFMIIVLQWVILIHFNFIDFFGHDQWFNFILPGILVSLYPMMYFARITFTSLANEDGEMYIQYARAKGLNERLVIHKHILKKCFRSILQHLGVVMTYVVSNLLIVEWLMEYKGAAWRMMVAIKRLDVYKPENKPFAQFPEVGLVAEISFCFVVLLLITQIVSVIWQNKYEVEKRNIWLQLTKVFFQYIFIWFFVLFIISYLNPEN</sequence>
<dbReference type="GO" id="GO:0055085">
    <property type="term" value="P:transmembrane transport"/>
    <property type="evidence" value="ECO:0007669"/>
    <property type="project" value="InterPro"/>
</dbReference>
<dbReference type="CDD" id="cd06261">
    <property type="entry name" value="TM_PBP2"/>
    <property type="match status" value="1"/>
</dbReference>
<evidence type="ECO:0000256" key="7">
    <source>
        <dbReference type="RuleBase" id="RU363032"/>
    </source>
</evidence>
<dbReference type="InterPro" id="IPR035906">
    <property type="entry name" value="MetI-like_sf"/>
</dbReference>
<dbReference type="Pfam" id="PF00528">
    <property type="entry name" value="BPD_transp_1"/>
    <property type="match status" value="1"/>
</dbReference>
<dbReference type="PROSITE" id="PS50928">
    <property type="entry name" value="ABC_TM1"/>
    <property type="match status" value="1"/>
</dbReference>
<evidence type="ECO:0000256" key="2">
    <source>
        <dbReference type="ARBA" id="ARBA00022448"/>
    </source>
</evidence>
<feature type="transmembrane region" description="Helical" evidence="7">
    <location>
        <begin position="277"/>
        <end position="299"/>
    </location>
</feature>
<feature type="transmembrane region" description="Helical" evidence="7">
    <location>
        <begin position="311"/>
        <end position="335"/>
    </location>
</feature>
<dbReference type="RefSeq" id="WP_136378686.1">
    <property type="nucleotide sequence ID" value="NZ_SLUB01000007.1"/>
</dbReference>
<keyword evidence="3" id="KW-1003">Cell membrane</keyword>